<dbReference type="Pfam" id="PF22847">
    <property type="entry name" value="BT_3657-like_N"/>
    <property type="match status" value="1"/>
</dbReference>
<keyword evidence="3" id="KW-0378">Hydrolase</keyword>
<evidence type="ECO:0000313" key="4">
    <source>
        <dbReference type="Proteomes" id="UP000325933"/>
    </source>
</evidence>
<reference evidence="4 5" key="1">
    <citation type="submission" date="2019-09" db="EMBL/GenBank/DDBJ databases">
        <authorList>
            <person name="Feng G."/>
        </authorList>
    </citation>
    <scope>NUCLEOTIDE SEQUENCE [LARGE SCALE GENOMIC DNA]</scope>
    <source>
        <strain evidence="3 4">KACC 19283</strain>
        <strain evidence="2 5">KACC 19284</strain>
    </source>
</reference>
<dbReference type="Gene3D" id="2.115.10.20">
    <property type="entry name" value="Glycosyl hydrolase domain, family 43"/>
    <property type="match status" value="1"/>
</dbReference>
<dbReference type="InterPro" id="IPR023296">
    <property type="entry name" value="Glyco_hydro_beta-prop_sf"/>
</dbReference>
<accession>A0A5J5IAC6</accession>
<protein>
    <submittedName>
        <fullName evidence="3">Family 43 glycosylhydrolase</fullName>
    </submittedName>
</protein>
<name>A0A5J5IAC6_9SPHN</name>
<evidence type="ECO:0000313" key="2">
    <source>
        <dbReference type="EMBL" id="KAA9021193.1"/>
    </source>
</evidence>
<dbReference type="CDD" id="cd08983">
    <property type="entry name" value="GH43_Bt3655-like"/>
    <property type="match status" value="1"/>
</dbReference>
<organism evidence="3 4">
    <name type="scientific">Sphingobium limneticum</name>
    <dbReference type="NCBI Taxonomy" id="1007511"/>
    <lineage>
        <taxon>Bacteria</taxon>
        <taxon>Pseudomonadati</taxon>
        <taxon>Pseudomonadota</taxon>
        <taxon>Alphaproteobacteria</taxon>
        <taxon>Sphingomonadales</taxon>
        <taxon>Sphingomonadaceae</taxon>
        <taxon>Sphingobium</taxon>
    </lineage>
</organism>
<evidence type="ECO:0000259" key="1">
    <source>
        <dbReference type="Pfam" id="PF22847"/>
    </source>
</evidence>
<dbReference type="InterPro" id="IPR055133">
    <property type="entry name" value="BT_3657-like_N"/>
</dbReference>
<evidence type="ECO:0000313" key="5">
    <source>
        <dbReference type="Proteomes" id="UP000326364"/>
    </source>
</evidence>
<dbReference type="AlphaFoldDB" id="A0A5J5IAC6"/>
<dbReference type="EMBL" id="VYQB01000001">
    <property type="protein sequence ID" value="KAA9021193.1"/>
    <property type="molecule type" value="Genomic_DNA"/>
</dbReference>
<dbReference type="PANTHER" id="PTHR43301:SF3">
    <property type="entry name" value="ARABINAN ENDO-1,5-ALPHA-L-ARABINOSIDASE A-RELATED"/>
    <property type="match status" value="1"/>
</dbReference>
<dbReference type="GO" id="GO:0016787">
    <property type="term" value="F:hydrolase activity"/>
    <property type="evidence" value="ECO:0007669"/>
    <property type="project" value="UniProtKB-KW"/>
</dbReference>
<gene>
    <name evidence="3" type="ORF">F4U95_00300</name>
    <name evidence="2" type="ORF">F4U96_00300</name>
</gene>
<dbReference type="SUPFAM" id="SSF75005">
    <property type="entry name" value="Arabinanase/levansucrase/invertase"/>
    <property type="match status" value="1"/>
</dbReference>
<sequence>MRRRDFTLGLGAMTLAACATGRAARKDDLLLFAYFTTGKAGEADGLKLAVSEDGFTFRTLVGGRSLLVPTVGEKKLLRDPFLFHDGRVYHLLWTTAWEGVTIGHATSRDLIHWSAQQAIPVMADVPGTRNCWAPEAIHDPRTGRTEIFWSSTVSGRFTETAGASESGYNHRLWHISTTDFVSFSAAKPLYDPGFSVIDGSFARGPDDALYLIVKDETVEPQRKYLQVAKADSPTGPFGPLSKPFSPAWVEGPMATRIGDALVCYYDVYKEGRWGAAMTRDMAVWDDVSDRLTMPAGARHGSLLRVPRSLVAAIG</sequence>
<feature type="domain" description="Arabinosidase BT-3657-like N-terminal" evidence="1">
    <location>
        <begin position="15"/>
        <end position="151"/>
    </location>
</feature>
<dbReference type="InterPro" id="IPR050727">
    <property type="entry name" value="GH43_arabinanases"/>
</dbReference>
<dbReference type="Proteomes" id="UP000326364">
    <property type="component" value="Unassembled WGS sequence"/>
</dbReference>
<dbReference type="RefSeq" id="WP_120253029.1">
    <property type="nucleotide sequence ID" value="NZ_JBNNIY010000005.1"/>
</dbReference>
<dbReference type="PANTHER" id="PTHR43301">
    <property type="entry name" value="ARABINAN ENDO-1,5-ALPHA-L-ARABINOSIDASE"/>
    <property type="match status" value="1"/>
</dbReference>
<dbReference type="PROSITE" id="PS51257">
    <property type="entry name" value="PROKAR_LIPOPROTEIN"/>
    <property type="match status" value="1"/>
</dbReference>
<dbReference type="EMBL" id="VYQA01000001">
    <property type="protein sequence ID" value="KAA9033555.1"/>
    <property type="molecule type" value="Genomic_DNA"/>
</dbReference>
<evidence type="ECO:0000313" key="3">
    <source>
        <dbReference type="EMBL" id="KAA9033555.1"/>
    </source>
</evidence>
<dbReference type="Proteomes" id="UP000325933">
    <property type="component" value="Unassembled WGS sequence"/>
</dbReference>
<comment type="caution">
    <text evidence="3">The sequence shown here is derived from an EMBL/GenBank/DDBJ whole genome shotgun (WGS) entry which is preliminary data.</text>
</comment>
<keyword evidence="5" id="KW-1185">Reference proteome</keyword>
<proteinExistence type="predicted"/>